<keyword evidence="1" id="KW-1133">Transmembrane helix</keyword>
<dbReference type="EMBL" id="CP036269">
    <property type="protein sequence ID" value="QDT44451.1"/>
    <property type="molecule type" value="Genomic_DNA"/>
</dbReference>
<dbReference type="OrthoDB" id="9153951at2"/>
<gene>
    <name evidence="2" type="ORF">Pan241w_45600</name>
</gene>
<keyword evidence="3" id="KW-1185">Reference proteome</keyword>
<accession>A0A517RKP4</accession>
<keyword evidence="1" id="KW-0472">Membrane</keyword>
<feature type="transmembrane region" description="Helical" evidence="1">
    <location>
        <begin position="13"/>
        <end position="36"/>
    </location>
</feature>
<proteinExistence type="predicted"/>
<evidence type="ECO:0000313" key="3">
    <source>
        <dbReference type="Proteomes" id="UP000317171"/>
    </source>
</evidence>
<dbReference type="Pfam" id="PF11188">
    <property type="entry name" value="DUF2975"/>
    <property type="match status" value="1"/>
</dbReference>
<protein>
    <recommendedName>
        <fullName evidence="4">DUF2975 domain-containing protein</fullName>
    </recommendedName>
</protein>
<evidence type="ECO:0000313" key="2">
    <source>
        <dbReference type="EMBL" id="QDT44451.1"/>
    </source>
</evidence>
<evidence type="ECO:0008006" key="4">
    <source>
        <dbReference type="Google" id="ProtNLM"/>
    </source>
</evidence>
<dbReference type="InterPro" id="IPR021354">
    <property type="entry name" value="DUF2975"/>
</dbReference>
<dbReference type="Proteomes" id="UP000317171">
    <property type="component" value="Chromosome"/>
</dbReference>
<reference evidence="2 3" key="1">
    <citation type="submission" date="2019-02" db="EMBL/GenBank/DDBJ databases">
        <title>Deep-cultivation of Planctomycetes and their phenomic and genomic characterization uncovers novel biology.</title>
        <authorList>
            <person name="Wiegand S."/>
            <person name="Jogler M."/>
            <person name="Boedeker C."/>
            <person name="Pinto D."/>
            <person name="Vollmers J."/>
            <person name="Rivas-Marin E."/>
            <person name="Kohn T."/>
            <person name="Peeters S.H."/>
            <person name="Heuer A."/>
            <person name="Rast P."/>
            <person name="Oberbeckmann S."/>
            <person name="Bunk B."/>
            <person name="Jeske O."/>
            <person name="Meyerdierks A."/>
            <person name="Storesund J.E."/>
            <person name="Kallscheuer N."/>
            <person name="Luecker S."/>
            <person name="Lage O.M."/>
            <person name="Pohl T."/>
            <person name="Merkel B.J."/>
            <person name="Hornburger P."/>
            <person name="Mueller R.-W."/>
            <person name="Bruemmer F."/>
            <person name="Labrenz M."/>
            <person name="Spormann A.M."/>
            <person name="Op den Camp H."/>
            <person name="Overmann J."/>
            <person name="Amann R."/>
            <person name="Jetten M.S.M."/>
            <person name="Mascher T."/>
            <person name="Medema M.H."/>
            <person name="Devos D.P."/>
            <person name="Kaster A.-K."/>
            <person name="Ovreas L."/>
            <person name="Rohde M."/>
            <person name="Galperin M.Y."/>
            <person name="Jogler C."/>
        </authorList>
    </citation>
    <scope>NUCLEOTIDE SEQUENCE [LARGE SCALE GENOMIC DNA]</scope>
    <source>
        <strain evidence="2 3">Pan241w</strain>
    </source>
</reference>
<feature type="transmembrane region" description="Helical" evidence="1">
    <location>
        <begin position="62"/>
        <end position="85"/>
    </location>
</feature>
<keyword evidence="1" id="KW-0812">Transmembrane</keyword>
<dbReference type="KEGG" id="gaz:Pan241w_45600"/>
<dbReference type="AlphaFoldDB" id="A0A517RKP4"/>
<name>A0A517RKP4_9PLAN</name>
<evidence type="ECO:0000256" key="1">
    <source>
        <dbReference type="SAM" id="Phobius"/>
    </source>
</evidence>
<dbReference type="RefSeq" id="WP_145219910.1">
    <property type="nucleotide sequence ID" value="NZ_CP036269.1"/>
</dbReference>
<feature type="transmembrane region" description="Helical" evidence="1">
    <location>
        <begin position="105"/>
        <end position="127"/>
    </location>
</feature>
<sequence length="177" mass="19341">MASKDRTRTVCQLLYYFIVVSLFVVPTLLVWVWFYADRMVAANGMIPADAISFPLSVSSKCFLVLMTAIVGAPTYWGLFALRRFLKACCAEDYLSKQNSRYLKRFAFGLIGTALLSPVSGAILSVLLTMHNPPGKKMLAIGISSNQITLAAVGGLLFVLANLLKRASLIADENAQII</sequence>
<organism evidence="2 3">
    <name type="scientific">Gimesia alba</name>
    <dbReference type="NCBI Taxonomy" id="2527973"/>
    <lineage>
        <taxon>Bacteria</taxon>
        <taxon>Pseudomonadati</taxon>
        <taxon>Planctomycetota</taxon>
        <taxon>Planctomycetia</taxon>
        <taxon>Planctomycetales</taxon>
        <taxon>Planctomycetaceae</taxon>
        <taxon>Gimesia</taxon>
    </lineage>
</organism>
<feature type="transmembrane region" description="Helical" evidence="1">
    <location>
        <begin position="147"/>
        <end position="163"/>
    </location>
</feature>